<dbReference type="GO" id="GO:0000978">
    <property type="term" value="F:RNA polymerase II cis-regulatory region sequence-specific DNA binding"/>
    <property type="evidence" value="ECO:0007669"/>
    <property type="project" value="TreeGrafter"/>
</dbReference>
<evidence type="ECO:0000256" key="2">
    <source>
        <dbReference type="ARBA" id="ARBA00004123"/>
    </source>
</evidence>
<comment type="subcellular location">
    <subcellularLocation>
        <location evidence="2">Nucleus</location>
    </subcellularLocation>
</comment>
<dbReference type="SMART" id="SM00443">
    <property type="entry name" value="G_patch"/>
    <property type="match status" value="1"/>
</dbReference>
<organism evidence="18 19">
    <name type="scientific">Larinioides sclopetarius</name>
    <dbReference type="NCBI Taxonomy" id="280406"/>
    <lineage>
        <taxon>Eukaryota</taxon>
        <taxon>Metazoa</taxon>
        <taxon>Ecdysozoa</taxon>
        <taxon>Arthropoda</taxon>
        <taxon>Chelicerata</taxon>
        <taxon>Arachnida</taxon>
        <taxon>Araneae</taxon>
        <taxon>Araneomorphae</taxon>
        <taxon>Entelegynae</taxon>
        <taxon>Araneoidea</taxon>
        <taxon>Araneidae</taxon>
        <taxon>Larinioides</taxon>
    </lineage>
</organism>
<evidence type="ECO:0000259" key="16">
    <source>
        <dbReference type="PROSITE" id="PS50174"/>
    </source>
</evidence>
<keyword evidence="19" id="KW-1185">Reference proteome</keyword>
<dbReference type="Gene3D" id="2.30.30.140">
    <property type="match status" value="1"/>
</dbReference>
<dbReference type="PANTHER" id="PTHR46297">
    <property type="entry name" value="ZINC FINGER CCCH-TYPE WITH G PATCH DOMAIN-CONTAINING PROTEIN"/>
    <property type="match status" value="1"/>
</dbReference>
<proteinExistence type="predicted"/>
<keyword evidence="10" id="KW-0804">Transcription</keyword>
<name>A0AAV2BP15_9ARAC</name>
<evidence type="ECO:0000256" key="6">
    <source>
        <dbReference type="ARBA" id="ARBA00022771"/>
    </source>
</evidence>
<dbReference type="PROSITE" id="PS50304">
    <property type="entry name" value="TUDOR"/>
    <property type="match status" value="1"/>
</dbReference>
<dbReference type="GO" id="GO:0008270">
    <property type="term" value="F:zinc ion binding"/>
    <property type="evidence" value="ECO:0007669"/>
    <property type="project" value="UniProtKB-KW"/>
</dbReference>
<dbReference type="InterPro" id="IPR002999">
    <property type="entry name" value="Tudor"/>
</dbReference>
<dbReference type="PROSITE" id="PS50174">
    <property type="entry name" value="G_PATCH"/>
    <property type="match status" value="1"/>
</dbReference>
<feature type="coiled-coil region" evidence="13">
    <location>
        <begin position="476"/>
        <end position="510"/>
    </location>
</feature>
<dbReference type="InterPro" id="IPR000467">
    <property type="entry name" value="G_patch_dom"/>
</dbReference>
<feature type="domain" description="G-patch" evidence="16">
    <location>
        <begin position="311"/>
        <end position="357"/>
    </location>
</feature>
<evidence type="ECO:0000256" key="9">
    <source>
        <dbReference type="ARBA" id="ARBA00023125"/>
    </source>
</evidence>
<dbReference type="SMART" id="SM00356">
    <property type="entry name" value="ZnF_C3H1"/>
    <property type="match status" value="1"/>
</dbReference>
<evidence type="ECO:0000259" key="17">
    <source>
        <dbReference type="PROSITE" id="PS50304"/>
    </source>
</evidence>
<comment type="caution">
    <text evidence="18">The sequence shown here is derived from an EMBL/GenBank/DDBJ whole genome shotgun (WGS) entry which is preliminary data.</text>
</comment>
<feature type="zinc finger region" description="C3H1-type" evidence="12">
    <location>
        <begin position="160"/>
        <end position="188"/>
    </location>
</feature>
<dbReference type="Gene3D" id="2.30.30.1190">
    <property type="match status" value="1"/>
</dbReference>
<dbReference type="EMBL" id="CAXIEN010000451">
    <property type="protein sequence ID" value="CAL1298021.1"/>
    <property type="molecule type" value="Genomic_DNA"/>
</dbReference>
<gene>
    <name evidence="18" type="ORF">LARSCL_LOCUS20649</name>
</gene>
<evidence type="ECO:0000256" key="10">
    <source>
        <dbReference type="ARBA" id="ARBA00023163"/>
    </source>
</evidence>
<feature type="compositionally biased region" description="Basic and acidic residues" evidence="14">
    <location>
        <begin position="367"/>
        <end position="389"/>
    </location>
</feature>
<protein>
    <recommendedName>
        <fullName evidence="3">Zinc finger CCCH-type with G patch domain-containing protein</fullName>
    </recommendedName>
</protein>
<dbReference type="SUPFAM" id="SSF63748">
    <property type="entry name" value="Tudor/PWWP/MBT"/>
    <property type="match status" value="1"/>
</dbReference>
<evidence type="ECO:0000313" key="18">
    <source>
        <dbReference type="EMBL" id="CAL1298021.1"/>
    </source>
</evidence>
<evidence type="ECO:0000256" key="3">
    <source>
        <dbReference type="ARBA" id="ARBA00022414"/>
    </source>
</evidence>
<keyword evidence="4" id="KW-0678">Repressor</keyword>
<evidence type="ECO:0000256" key="11">
    <source>
        <dbReference type="ARBA" id="ARBA00023242"/>
    </source>
</evidence>
<dbReference type="InterPro" id="IPR000571">
    <property type="entry name" value="Znf_CCCH"/>
</dbReference>
<sequence length="516" mass="57873">MMDGSSDDPLDQYKLQLSSVEEALKSAGADNQPVLLDLKAKLTEVISLLQGKPVELEASNNDSKTDSIDDEFLKFQQEIKELEGDKPSHNGDTGAEEAIQEEFCSVLSSMEGNKCRAPFAQEWGERGFHNAIIFSTDLEDQTVHNLQDVMVKVMFCNPLYDKMKPCPYFLDGHCKFSNDKCRYSHGYGVKFSDLEEYILPDYSNVQRDSKCLAKYKDGLWYSAIVENCLENQRYFVKYVNSGSTETLAAHEILPLGDLTLSDDDDDSSNSDNSCEDTAFAEEISDPTYTSNEINYIAVPAASTIGSWEQHTKGIGSKLMAKMGYVWGQGLGKDSNGRIDPVEAIVLPKGKSLDKCAEMREMASLQSVEERFSSEQKKEEQRNKQVESRENSNGSVFDFLNKNLGKNEHLVDRHGDILRKRISTDASNSNGTSSKSQAKDLNFEMYSVGEAIKKTKKEIGRLQQSVHRNSERNESACARIKQKVAAQSNLLKSLEAKERRISDEINKKKNHSKIAIF</sequence>
<dbReference type="Pfam" id="PF01585">
    <property type="entry name" value="G-patch"/>
    <property type="match status" value="1"/>
</dbReference>
<evidence type="ECO:0000256" key="7">
    <source>
        <dbReference type="ARBA" id="ARBA00022833"/>
    </source>
</evidence>
<evidence type="ECO:0000256" key="12">
    <source>
        <dbReference type="PROSITE-ProRule" id="PRU00723"/>
    </source>
</evidence>
<dbReference type="GO" id="GO:0001227">
    <property type="term" value="F:DNA-binding transcription repressor activity, RNA polymerase II-specific"/>
    <property type="evidence" value="ECO:0007669"/>
    <property type="project" value="TreeGrafter"/>
</dbReference>
<feature type="domain" description="C3H1-type" evidence="15">
    <location>
        <begin position="160"/>
        <end position="188"/>
    </location>
</feature>
<dbReference type="AlphaFoldDB" id="A0AAV2BP15"/>
<keyword evidence="11" id="KW-0539">Nucleus</keyword>
<keyword evidence="5 12" id="KW-0479">Metal-binding</keyword>
<evidence type="ECO:0000256" key="1">
    <source>
        <dbReference type="ARBA" id="ARBA00004062"/>
    </source>
</evidence>
<dbReference type="PANTHER" id="PTHR46297:SF1">
    <property type="entry name" value="ZINC FINGER CCCH-TYPE WITH G PATCH DOMAIN-CONTAINING PROTEIN"/>
    <property type="match status" value="1"/>
</dbReference>
<evidence type="ECO:0000256" key="5">
    <source>
        <dbReference type="ARBA" id="ARBA00022723"/>
    </source>
</evidence>
<evidence type="ECO:0000259" key="15">
    <source>
        <dbReference type="PROSITE" id="PS50103"/>
    </source>
</evidence>
<keyword evidence="7 12" id="KW-0862">Zinc</keyword>
<evidence type="ECO:0000256" key="4">
    <source>
        <dbReference type="ARBA" id="ARBA00022491"/>
    </source>
</evidence>
<feature type="domain" description="Tudor" evidence="17">
    <location>
        <begin position="204"/>
        <end position="262"/>
    </location>
</feature>
<reference evidence="18 19" key="1">
    <citation type="submission" date="2024-04" db="EMBL/GenBank/DDBJ databases">
        <authorList>
            <person name="Rising A."/>
            <person name="Reimegard J."/>
            <person name="Sonavane S."/>
            <person name="Akerstrom W."/>
            <person name="Nylinder S."/>
            <person name="Hedman E."/>
            <person name="Kallberg Y."/>
        </authorList>
    </citation>
    <scope>NUCLEOTIDE SEQUENCE [LARGE SCALE GENOMIC DNA]</scope>
</reference>
<evidence type="ECO:0000256" key="14">
    <source>
        <dbReference type="SAM" id="MobiDB-lite"/>
    </source>
</evidence>
<keyword evidence="6 12" id="KW-0863">Zinc-finger</keyword>
<dbReference type="PROSITE" id="PS50103">
    <property type="entry name" value="ZF_C3H1"/>
    <property type="match status" value="1"/>
</dbReference>
<dbReference type="GO" id="GO:0005634">
    <property type="term" value="C:nucleus"/>
    <property type="evidence" value="ECO:0007669"/>
    <property type="project" value="UniProtKB-SubCell"/>
</dbReference>
<dbReference type="SMART" id="SM00333">
    <property type="entry name" value="TUDOR"/>
    <property type="match status" value="1"/>
</dbReference>
<dbReference type="CDD" id="cd20384">
    <property type="entry name" value="Tudor_ZGPAT"/>
    <property type="match status" value="1"/>
</dbReference>
<feature type="region of interest" description="Disordered" evidence="14">
    <location>
        <begin position="366"/>
        <end position="390"/>
    </location>
</feature>
<dbReference type="Proteomes" id="UP001497382">
    <property type="component" value="Unassembled WGS sequence"/>
</dbReference>
<comment type="function">
    <text evidence="1">Transcription repressor.</text>
</comment>
<keyword evidence="8" id="KW-0805">Transcription regulation</keyword>
<evidence type="ECO:0000256" key="8">
    <source>
        <dbReference type="ARBA" id="ARBA00023015"/>
    </source>
</evidence>
<evidence type="ECO:0000256" key="13">
    <source>
        <dbReference type="SAM" id="Coils"/>
    </source>
</evidence>
<accession>A0AAV2BP15</accession>
<evidence type="ECO:0000313" key="19">
    <source>
        <dbReference type="Proteomes" id="UP001497382"/>
    </source>
</evidence>
<keyword evidence="9" id="KW-0238">DNA-binding</keyword>
<keyword evidence="13" id="KW-0175">Coiled coil</keyword>